<accession>G9EJZ9</accession>
<dbReference type="HOGENOM" id="CLU_028963_0_1_6"/>
<dbReference type="InterPro" id="IPR009057">
    <property type="entry name" value="Homeodomain-like_sf"/>
</dbReference>
<dbReference type="Proteomes" id="UP000002770">
    <property type="component" value="Unassembled WGS sequence"/>
</dbReference>
<dbReference type="STRING" id="658187.LDG_5519"/>
<dbReference type="InterPro" id="IPR009004">
    <property type="entry name" value="Transposase_Mu_C"/>
</dbReference>
<dbReference type="Pfam" id="PF09299">
    <property type="entry name" value="Mu-transpos_C"/>
    <property type="match status" value="1"/>
</dbReference>
<dbReference type="PANTHER" id="PTHR35004:SF6">
    <property type="entry name" value="TRANSPOSASE"/>
    <property type="match status" value="1"/>
</dbReference>
<dbReference type="AlphaFoldDB" id="G9EJZ9"/>
<dbReference type="InParanoid" id="G9EJZ9"/>
<dbReference type="eggNOG" id="COG2801">
    <property type="taxonomic scope" value="Bacteria"/>
</dbReference>
<name>G9EJZ9_9GAMM</name>
<feature type="domain" description="Integrase catalytic" evidence="1">
    <location>
        <begin position="170"/>
        <end position="354"/>
    </location>
</feature>
<dbReference type="Pfam" id="PF00665">
    <property type="entry name" value="rve"/>
    <property type="match status" value="1"/>
</dbReference>
<sequence>MASWYEFVFLGGMRIMDNFVSLAELSDDERDKACQKYQIIEPYINDEVLLKTIAGNSGIPIRTLGSWIKNYRSHGLAGLVRRSRDDKGLPRQYDAILQKTIEGIYLKKPMLSGANIHTLISEYCNKNNLKVPSYRSVCRIISNIPDDMVLLGQQGSKTYRQQYDLLHIRATDKPNELWQADHVLLDFDILNDKNKPQKPWLTVVIDDCSRAICGYELSFLSPSAQKTSLCFRHAIWRKSDPDWNILGVPEIFYTDHGSDFTSKHIEQVCIDLKIRLIFSQVAQPRGRGKIERFFRTLNQKLIHTLQAVTQNGTQKIFINLKSLDALVSAFIIEYNHTIHPEIGETPAARWQRNGFLPQLLDSLEYLDLLLLNEAKPRRILRDGIRFQGLRYIDTILASYIGESVVIRYSPSNITSIRVFYKGRFLCQPICPELSQLKVGIKEIQHARNARRKKLKKEIIERKSLVDAVIEASSIYFQSSDNNDEPLLTTEAKQNQLKIYKHE</sequence>
<dbReference type="InterPro" id="IPR001584">
    <property type="entry name" value="Integrase_cat-core"/>
</dbReference>
<proteinExistence type="predicted"/>
<dbReference type="SUPFAM" id="SSF46689">
    <property type="entry name" value="Homeodomain-like"/>
    <property type="match status" value="1"/>
</dbReference>
<protein>
    <recommendedName>
        <fullName evidence="1">Integrase catalytic domain-containing protein</fullName>
    </recommendedName>
</protein>
<dbReference type="GO" id="GO:0015074">
    <property type="term" value="P:DNA integration"/>
    <property type="evidence" value="ECO:0007669"/>
    <property type="project" value="InterPro"/>
</dbReference>
<organism evidence="2 3">
    <name type="scientific">Legionella drancourtii LLAP12</name>
    <dbReference type="NCBI Taxonomy" id="658187"/>
    <lineage>
        <taxon>Bacteria</taxon>
        <taxon>Pseudomonadati</taxon>
        <taxon>Pseudomonadota</taxon>
        <taxon>Gammaproteobacteria</taxon>
        <taxon>Legionellales</taxon>
        <taxon>Legionellaceae</taxon>
        <taxon>Legionella</taxon>
    </lineage>
</organism>
<dbReference type="InterPro" id="IPR036397">
    <property type="entry name" value="RNaseH_sf"/>
</dbReference>
<evidence type="ECO:0000313" key="2">
    <source>
        <dbReference type="EMBL" id="EHL32374.1"/>
    </source>
</evidence>
<dbReference type="InterPro" id="IPR012337">
    <property type="entry name" value="RNaseH-like_sf"/>
</dbReference>
<dbReference type="GO" id="GO:0003676">
    <property type="term" value="F:nucleic acid binding"/>
    <property type="evidence" value="ECO:0007669"/>
    <property type="project" value="InterPro"/>
</dbReference>
<evidence type="ECO:0000259" key="1">
    <source>
        <dbReference type="PROSITE" id="PS50994"/>
    </source>
</evidence>
<dbReference type="Gene3D" id="3.30.420.10">
    <property type="entry name" value="Ribonuclease H-like superfamily/Ribonuclease H"/>
    <property type="match status" value="1"/>
</dbReference>
<reference evidence="2 3" key="1">
    <citation type="journal article" date="2011" name="BMC Genomics">
        <title>Insight into cross-talk between intra-amoebal pathogens.</title>
        <authorList>
            <person name="Gimenez G."/>
            <person name="Bertelli C."/>
            <person name="Moliner C."/>
            <person name="Robert C."/>
            <person name="Raoult D."/>
            <person name="Fournier P.E."/>
            <person name="Greub G."/>
        </authorList>
    </citation>
    <scope>NUCLEOTIDE SEQUENCE [LARGE SCALE GENOMIC DNA]</scope>
    <source>
        <strain evidence="2 3">LLAP12</strain>
    </source>
</reference>
<dbReference type="InterPro" id="IPR055247">
    <property type="entry name" value="InsJ-like_HTH"/>
</dbReference>
<dbReference type="SUPFAM" id="SSF50610">
    <property type="entry name" value="mu transposase, C-terminal domain"/>
    <property type="match status" value="1"/>
</dbReference>
<evidence type="ECO:0000313" key="3">
    <source>
        <dbReference type="Proteomes" id="UP000002770"/>
    </source>
</evidence>
<dbReference type="PANTHER" id="PTHR35004">
    <property type="entry name" value="TRANSPOSASE RV3428C-RELATED"/>
    <property type="match status" value="1"/>
</dbReference>
<dbReference type="InterPro" id="IPR015378">
    <property type="entry name" value="Transposase-like_Mu_C"/>
</dbReference>
<dbReference type="EMBL" id="JH413799">
    <property type="protein sequence ID" value="EHL32374.1"/>
    <property type="molecule type" value="Genomic_DNA"/>
</dbReference>
<dbReference type="Pfam" id="PF13518">
    <property type="entry name" value="HTH_28"/>
    <property type="match status" value="1"/>
</dbReference>
<keyword evidence="3" id="KW-1185">Reference proteome</keyword>
<dbReference type="SUPFAM" id="SSF53098">
    <property type="entry name" value="Ribonuclease H-like"/>
    <property type="match status" value="1"/>
</dbReference>
<gene>
    <name evidence="2" type="ORF">LDG_5519</name>
</gene>
<dbReference type="PROSITE" id="PS50994">
    <property type="entry name" value="INTEGRASE"/>
    <property type="match status" value="1"/>
</dbReference>